<dbReference type="GO" id="GO:0003676">
    <property type="term" value="F:nucleic acid binding"/>
    <property type="evidence" value="ECO:0007669"/>
    <property type="project" value="InterPro"/>
</dbReference>
<dbReference type="Gene3D" id="3.30.420.10">
    <property type="entry name" value="Ribonuclease H-like superfamily/Ribonuclease H"/>
    <property type="match status" value="1"/>
</dbReference>
<name>A0AA38CEP8_TAXCH</name>
<dbReference type="InterPro" id="IPR002156">
    <property type="entry name" value="RNaseH_domain"/>
</dbReference>
<dbReference type="AlphaFoldDB" id="A0AA38CEP8"/>
<organism evidence="2 3">
    <name type="scientific">Taxus chinensis</name>
    <name type="common">Chinese yew</name>
    <name type="synonym">Taxus wallichiana var. chinensis</name>
    <dbReference type="NCBI Taxonomy" id="29808"/>
    <lineage>
        <taxon>Eukaryota</taxon>
        <taxon>Viridiplantae</taxon>
        <taxon>Streptophyta</taxon>
        <taxon>Embryophyta</taxon>
        <taxon>Tracheophyta</taxon>
        <taxon>Spermatophyta</taxon>
        <taxon>Pinopsida</taxon>
        <taxon>Pinidae</taxon>
        <taxon>Conifers II</taxon>
        <taxon>Cupressales</taxon>
        <taxon>Taxaceae</taxon>
        <taxon>Taxus</taxon>
    </lineage>
</organism>
<evidence type="ECO:0000313" key="2">
    <source>
        <dbReference type="EMBL" id="KAH9295248.1"/>
    </source>
</evidence>
<dbReference type="EMBL" id="JAHRHJ020000011">
    <property type="protein sequence ID" value="KAH9295248.1"/>
    <property type="molecule type" value="Genomic_DNA"/>
</dbReference>
<protein>
    <recommendedName>
        <fullName evidence="1">RNase H type-1 domain-containing protein</fullName>
    </recommendedName>
</protein>
<dbReference type="GO" id="GO:0004523">
    <property type="term" value="F:RNA-DNA hybrid ribonuclease activity"/>
    <property type="evidence" value="ECO:0007669"/>
    <property type="project" value="InterPro"/>
</dbReference>
<sequence>MDESINQFHHEYDTLKFTLFFDGSKCQQGGGVGIILIPPWETPIPLTYKLNFECTNNMVEYEALILGLETTVFLGVQILDIYGDSELIIKQVT</sequence>
<dbReference type="InterPro" id="IPR036397">
    <property type="entry name" value="RNaseH_sf"/>
</dbReference>
<feature type="non-terminal residue" evidence="2">
    <location>
        <position position="93"/>
    </location>
</feature>
<feature type="domain" description="RNase H type-1" evidence="1">
    <location>
        <begin position="13"/>
        <end position="93"/>
    </location>
</feature>
<dbReference type="PROSITE" id="PS50879">
    <property type="entry name" value="RNASE_H_1"/>
    <property type="match status" value="1"/>
</dbReference>
<accession>A0AA38CEP8</accession>
<dbReference type="SUPFAM" id="SSF53098">
    <property type="entry name" value="Ribonuclease H-like"/>
    <property type="match status" value="1"/>
</dbReference>
<reference evidence="2 3" key="1">
    <citation type="journal article" date="2021" name="Nat. Plants">
        <title>The Taxus genome provides insights into paclitaxel biosynthesis.</title>
        <authorList>
            <person name="Xiong X."/>
            <person name="Gou J."/>
            <person name="Liao Q."/>
            <person name="Li Y."/>
            <person name="Zhou Q."/>
            <person name="Bi G."/>
            <person name="Li C."/>
            <person name="Du R."/>
            <person name="Wang X."/>
            <person name="Sun T."/>
            <person name="Guo L."/>
            <person name="Liang H."/>
            <person name="Lu P."/>
            <person name="Wu Y."/>
            <person name="Zhang Z."/>
            <person name="Ro D.K."/>
            <person name="Shang Y."/>
            <person name="Huang S."/>
            <person name="Yan J."/>
        </authorList>
    </citation>
    <scope>NUCLEOTIDE SEQUENCE [LARGE SCALE GENOMIC DNA]</scope>
    <source>
        <strain evidence="2">Ta-2019</strain>
    </source>
</reference>
<dbReference type="Proteomes" id="UP000824469">
    <property type="component" value="Unassembled WGS sequence"/>
</dbReference>
<gene>
    <name evidence="2" type="ORF">KI387_038836</name>
</gene>
<comment type="caution">
    <text evidence="2">The sequence shown here is derived from an EMBL/GenBank/DDBJ whole genome shotgun (WGS) entry which is preliminary data.</text>
</comment>
<proteinExistence type="predicted"/>
<dbReference type="PANTHER" id="PTHR48475:SF1">
    <property type="entry name" value="RNASE H TYPE-1 DOMAIN-CONTAINING PROTEIN"/>
    <property type="match status" value="1"/>
</dbReference>
<dbReference type="PANTHER" id="PTHR48475">
    <property type="entry name" value="RIBONUCLEASE H"/>
    <property type="match status" value="1"/>
</dbReference>
<evidence type="ECO:0000259" key="1">
    <source>
        <dbReference type="PROSITE" id="PS50879"/>
    </source>
</evidence>
<dbReference type="InterPro" id="IPR012337">
    <property type="entry name" value="RNaseH-like_sf"/>
</dbReference>
<evidence type="ECO:0000313" key="3">
    <source>
        <dbReference type="Proteomes" id="UP000824469"/>
    </source>
</evidence>
<dbReference type="Pfam" id="PF13456">
    <property type="entry name" value="RVT_3"/>
    <property type="match status" value="1"/>
</dbReference>
<keyword evidence="3" id="KW-1185">Reference proteome</keyword>